<reference evidence="3" key="2">
    <citation type="submission" date="2021-08" db="EMBL/GenBank/DDBJ databases">
        <authorList>
            <person name="Tani A."/>
            <person name="Ola A."/>
            <person name="Ogura Y."/>
            <person name="Katsura K."/>
            <person name="Hayashi T."/>
        </authorList>
    </citation>
    <scope>NUCLEOTIDE SEQUENCE</scope>
    <source>
        <strain evidence="3">JCM 32048</strain>
    </source>
</reference>
<proteinExistence type="predicted"/>
<sequence>MRPDIHFDDPLPSFLTREAPPPPANGGLDSAADAATASVIAGIIILGLLTAACIMLGVAAFMILRGV</sequence>
<evidence type="ECO:0000313" key="3">
    <source>
        <dbReference type="EMBL" id="GJD63782.1"/>
    </source>
</evidence>
<evidence type="ECO:0000256" key="2">
    <source>
        <dbReference type="SAM" id="Phobius"/>
    </source>
</evidence>
<feature type="transmembrane region" description="Helical" evidence="2">
    <location>
        <begin position="39"/>
        <end position="64"/>
    </location>
</feature>
<accession>A0AA37HDG9</accession>
<dbReference type="AlphaFoldDB" id="A0AA37HDG9"/>
<comment type="caution">
    <text evidence="3">The sequence shown here is derived from an EMBL/GenBank/DDBJ whole genome shotgun (WGS) entry which is preliminary data.</text>
</comment>
<keyword evidence="2" id="KW-1133">Transmembrane helix</keyword>
<evidence type="ECO:0000313" key="4">
    <source>
        <dbReference type="Proteomes" id="UP001055286"/>
    </source>
</evidence>
<organism evidence="3 4">
    <name type="scientific">Methylobacterium frigidaeris</name>
    <dbReference type="NCBI Taxonomy" id="2038277"/>
    <lineage>
        <taxon>Bacteria</taxon>
        <taxon>Pseudomonadati</taxon>
        <taxon>Pseudomonadota</taxon>
        <taxon>Alphaproteobacteria</taxon>
        <taxon>Hyphomicrobiales</taxon>
        <taxon>Methylobacteriaceae</taxon>
        <taxon>Methylobacterium</taxon>
    </lineage>
</organism>
<evidence type="ECO:0000256" key="1">
    <source>
        <dbReference type="SAM" id="MobiDB-lite"/>
    </source>
</evidence>
<dbReference type="RefSeq" id="WP_238192133.1">
    <property type="nucleotide sequence ID" value="NZ_BPQJ01000019.1"/>
</dbReference>
<feature type="region of interest" description="Disordered" evidence="1">
    <location>
        <begin position="1"/>
        <end position="30"/>
    </location>
</feature>
<protein>
    <submittedName>
        <fullName evidence="3">Uncharacterized protein</fullName>
    </submittedName>
</protein>
<dbReference type="EMBL" id="BPQJ01000019">
    <property type="protein sequence ID" value="GJD63782.1"/>
    <property type="molecule type" value="Genomic_DNA"/>
</dbReference>
<keyword evidence="2" id="KW-0472">Membrane</keyword>
<gene>
    <name evidence="3" type="ORF">MPEAHAMD_3953</name>
</gene>
<keyword evidence="4" id="KW-1185">Reference proteome</keyword>
<name>A0AA37HDG9_9HYPH</name>
<dbReference type="Proteomes" id="UP001055286">
    <property type="component" value="Unassembled WGS sequence"/>
</dbReference>
<reference evidence="3" key="1">
    <citation type="journal article" date="2016" name="Front. Microbiol.">
        <title>Genome Sequence of the Piezophilic, Mesophilic Sulfate-Reducing Bacterium Desulfovibrio indicus J2T.</title>
        <authorList>
            <person name="Cao J."/>
            <person name="Maignien L."/>
            <person name="Shao Z."/>
            <person name="Alain K."/>
            <person name="Jebbar M."/>
        </authorList>
    </citation>
    <scope>NUCLEOTIDE SEQUENCE</scope>
    <source>
        <strain evidence="3">JCM 32048</strain>
    </source>
</reference>
<keyword evidence="2" id="KW-0812">Transmembrane</keyword>